<feature type="coiled-coil region" evidence="1">
    <location>
        <begin position="23"/>
        <end position="50"/>
    </location>
</feature>
<feature type="domain" description="Cyanobacterial TRADD-N associated 2 transmembrane" evidence="3">
    <location>
        <begin position="48"/>
        <end position="115"/>
    </location>
</feature>
<keyword evidence="2" id="KW-0812">Transmembrane</keyword>
<feature type="transmembrane region" description="Helical" evidence="2">
    <location>
        <begin position="89"/>
        <end position="111"/>
    </location>
</feature>
<proteinExistence type="predicted"/>
<dbReference type="InterPro" id="IPR048567">
    <property type="entry name" value="CyanoTRADDas_TM"/>
</dbReference>
<feature type="transmembrane region" description="Helical" evidence="2">
    <location>
        <begin position="56"/>
        <end position="77"/>
    </location>
</feature>
<feature type="transmembrane region" description="Helical" evidence="2">
    <location>
        <begin position="123"/>
        <end position="140"/>
    </location>
</feature>
<keyword evidence="1" id="KW-0175">Coiled coil</keyword>
<organism evidence="4 5">
    <name type="scientific">Xylanibacter ruminicola</name>
    <name type="common">Prevotella ruminicola</name>
    <dbReference type="NCBI Taxonomy" id="839"/>
    <lineage>
        <taxon>Bacteria</taxon>
        <taxon>Pseudomonadati</taxon>
        <taxon>Bacteroidota</taxon>
        <taxon>Bacteroidia</taxon>
        <taxon>Bacteroidales</taxon>
        <taxon>Prevotellaceae</taxon>
        <taxon>Xylanibacter</taxon>
    </lineage>
</organism>
<dbReference type="Proteomes" id="UP000184130">
    <property type="component" value="Unassembled WGS sequence"/>
</dbReference>
<sequence length="151" mass="17082">MPVVATAQFDETGLDTLYQQYITDDVKAQLQKHEELRIRLEQEAQERQEHRMWWHLALLGCGICSLITTAGIFHAVFKGQADTPLSNKIKAGAICLAGGITIFVINALWLYLSFEATFQIKKLVLCFILLALGIALWIYTKNIKKNNTDDL</sequence>
<protein>
    <recommendedName>
        <fullName evidence="3">Cyanobacterial TRADD-N associated 2 transmembrane domain-containing protein</fullName>
    </recommendedName>
</protein>
<dbReference type="AlphaFoldDB" id="A0A1M6XMM3"/>
<name>A0A1M6XMM3_XYLRU</name>
<dbReference type="EMBL" id="FRBD01000021">
    <property type="protein sequence ID" value="SHL07156.1"/>
    <property type="molecule type" value="Genomic_DNA"/>
</dbReference>
<gene>
    <name evidence="4" type="ORF">SAMN05216463_12123</name>
</gene>
<evidence type="ECO:0000256" key="2">
    <source>
        <dbReference type="SAM" id="Phobius"/>
    </source>
</evidence>
<reference evidence="4 5" key="1">
    <citation type="submission" date="2016-11" db="EMBL/GenBank/DDBJ databases">
        <authorList>
            <person name="Jaros S."/>
            <person name="Januszkiewicz K."/>
            <person name="Wedrychowicz H."/>
        </authorList>
    </citation>
    <scope>NUCLEOTIDE SEQUENCE [LARGE SCALE GENOMIC DNA]</scope>
    <source>
        <strain evidence="4 5">KHT3</strain>
    </source>
</reference>
<accession>A0A1M6XMM3</accession>
<dbReference type="Pfam" id="PF20712">
    <property type="entry name" value="CyanoTRADDas_TM"/>
    <property type="match status" value="1"/>
</dbReference>
<evidence type="ECO:0000313" key="4">
    <source>
        <dbReference type="EMBL" id="SHL07156.1"/>
    </source>
</evidence>
<keyword evidence="2" id="KW-0472">Membrane</keyword>
<evidence type="ECO:0000313" key="5">
    <source>
        <dbReference type="Proteomes" id="UP000184130"/>
    </source>
</evidence>
<evidence type="ECO:0000256" key="1">
    <source>
        <dbReference type="SAM" id="Coils"/>
    </source>
</evidence>
<evidence type="ECO:0000259" key="3">
    <source>
        <dbReference type="Pfam" id="PF20712"/>
    </source>
</evidence>
<keyword evidence="2" id="KW-1133">Transmembrane helix</keyword>